<name>A0A4Y2QFK0_ARAVE</name>
<feature type="non-terminal residue" evidence="3">
    <location>
        <position position="62"/>
    </location>
</feature>
<organism evidence="3 4">
    <name type="scientific">Araneus ventricosus</name>
    <name type="common">Orbweaver spider</name>
    <name type="synonym">Epeira ventricosa</name>
    <dbReference type="NCBI Taxonomy" id="182803"/>
    <lineage>
        <taxon>Eukaryota</taxon>
        <taxon>Metazoa</taxon>
        <taxon>Ecdysozoa</taxon>
        <taxon>Arthropoda</taxon>
        <taxon>Chelicerata</taxon>
        <taxon>Arachnida</taxon>
        <taxon>Araneae</taxon>
        <taxon>Araneomorphae</taxon>
        <taxon>Entelegynae</taxon>
        <taxon>Araneoidea</taxon>
        <taxon>Araneidae</taxon>
        <taxon>Araneus</taxon>
    </lineage>
</organism>
<gene>
    <name evidence="3" type="ORF">AVEN_146446_1</name>
    <name evidence="1" type="ORF">AVEN_250392_1</name>
    <name evidence="2" type="ORF">AVEN_30070_1</name>
</gene>
<protein>
    <submittedName>
        <fullName evidence="3">Uncharacterized protein</fullName>
    </submittedName>
</protein>
<accession>A0A4Y2QFK0</accession>
<dbReference type="AlphaFoldDB" id="A0A4Y2QFK0"/>
<dbReference type="EMBL" id="BGPR01138162">
    <property type="protein sequence ID" value="GBN61537.1"/>
    <property type="molecule type" value="Genomic_DNA"/>
</dbReference>
<dbReference type="EMBL" id="BGPR01138152">
    <property type="protein sequence ID" value="GBN61518.1"/>
    <property type="molecule type" value="Genomic_DNA"/>
</dbReference>
<evidence type="ECO:0000313" key="2">
    <source>
        <dbReference type="EMBL" id="GBN61518.1"/>
    </source>
</evidence>
<sequence>MRDEVSYGKIILRFTGKDPQCLVASRMTDHSDALPLVWCGRLDGGRPAQLSSSSSEHDSEMG</sequence>
<evidence type="ECO:0000313" key="3">
    <source>
        <dbReference type="EMBL" id="GBN61537.1"/>
    </source>
</evidence>
<proteinExistence type="predicted"/>
<evidence type="ECO:0000313" key="4">
    <source>
        <dbReference type="Proteomes" id="UP000499080"/>
    </source>
</evidence>
<reference evidence="3 4" key="1">
    <citation type="journal article" date="2019" name="Sci. Rep.">
        <title>Orb-weaving spider Araneus ventricosus genome elucidates the spidroin gene catalogue.</title>
        <authorList>
            <person name="Kono N."/>
            <person name="Nakamura H."/>
            <person name="Ohtoshi R."/>
            <person name="Moran D.A.P."/>
            <person name="Shinohara A."/>
            <person name="Yoshida Y."/>
            <person name="Fujiwara M."/>
            <person name="Mori M."/>
            <person name="Tomita M."/>
            <person name="Arakawa K."/>
        </authorList>
    </citation>
    <scope>NUCLEOTIDE SEQUENCE [LARGE SCALE GENOMIC DNA]</scope>
</reference>
<dbReference type="Proteomes" id="UP000499080">
    <property type="component" value="Unassembled WGS sequence"/>
</dbReference>
<keyword evidence="4" id="KW-1185">Reference proteome</keyword>
<dbReference type="EMBL" id="BGPR01138147">
    <property type="protein sequence ID" value="GBN61506.1"/>
    <property type="molecule type" value="Genomic_DNA"/>
</dbReference>
<evidence type="ECO:0000313" key="1">
    <source>
        <dbReference type="EMBL" id="GBN61506.1"/>
    </source>
</evidence>
<comment type="caution">
    <text evidence="3">The sequence shown here is derived from an EMBL/GenBank/DDBJ whole genome shotgun (WGS) entry which is preliminary data.</text>
</comment>